<feature type="compositionally biased region" description="Basic and acidic residues" evidence="1">
    <location>
        <begin position="20"/>
        <end position="39"/>
    </location>
</feature>
<dbReference type="RefSeq" id="WP_268759185.1">
    <property type="nucleotide sequence ID" value="NZ_CP113836.1"/>
</dbReference>
<accession>A0ABY7BCE8</accession>
<feature type="compositionally biased region" description="Basic and acidic residues" evidence="1">
    <location>
        <begin position="1"/>
        <end position="13"/>
    </location>
</feature>
<feature type="region of interest" description="Disordered" evidence="1">
    <location>
        <begin position="1"/>
        <end position="60"/>
    </location>
</feature>
<dbReference type="Proteomes" id="UP001163203">
    <property type="component" value="Chromosome"/>
</dbReference>
<evidence type="ECO:0000313" key="2">
    <source>
        <dbReference type="EMBL" id="WAL69099.1"/>
    </source>
</evidence>
<protein>
    <submittedName>
        <fullName evidence="2">Uncharacterized protein</fullName>
    </submittedName>
</protein>
<name>A0ABY7BCE8_9PSEU</name>
<evidence type="ECO:0000256" key="1">
    <source>
        <dbReference type="SAM" id="MobiDB-lite"/>
    </source>
</evidence>
<proteinExistence type="predicted"/>
<evidence type="ECO:0000313" key="3">
    <source>
        <dbReference type="Proteomes" id="UP001163203"/>
    </source>
</evidence>
<reference evidence="2" key="1">
    <citation type="submission" date="2022-11" db="EMBL/GenBank/DDBJ databases">
        <authorList>
            <person name="Mo P."/>
        </authorList>
    </citation>
    <scope>NUCLEOTIDE SEQUENCE</scope>
    <source>
        <strain evidence="2">HUAS 11-8</strain>
    </source>
</reference>
<sequence>MAEQKDPRARRDAGLPGSKELADSRRHLDEAKAAAREVARTNPVEGQEEQPARETGYSPS</sequence>
<dbReference type="EMBL" id="CP113836">
    <property type="protein sequence ID" value="WAL69099.1"/>
    <property type="molecule type" value="Genomic_DNA"/>
</dbReference>
<organism evidence="2 3">
    <name type="scientific">Amycolatopsis cynarae</name>
    <dbReference type="NCBI Taxonomy" id="2995223"/>
    <lineage>
        <taxon>Bacteria</taxon>
        <taxon>Bacillati</taxon>
        <taxon>Actinomycetota</taxon>
        <taxon>Actinomycetes</taxon>
        <taxon>Pseudonocardiales</taxon>
        <taxon>Pseudonocardiaceae</taxon>
        <taxon>Amycolatopsis</taxon>
    </lineage>
</organism>
<keyword evidence="3" id="KW-1185">Reference proteome</keyword>
<gene>
    <name evidence="2" type="ORF">ORV05_15435</name>
</gene>